<feature type="domain" description="DML1/Misato tubulin" evidence="5">
    <location>
        <begin position="156"/>
        <end position="337"/>
    </location>
</feature>
<dbReference type="EMBL" id="SDAM02000166">
    <property type="protein sequence ID" value="KAH6826472.1"/>
    <property type="molecule type" value="Genomic_DNA"/>
</dbReference>
<organism evidence="6 7">
    <name type="scientific">Perilla frutescens var. hirtella</name>
    <name type="common">Perilla citriodora</name>
    <name type="synonym">Perilla setoyensis</name>
    <dbReference type="NCBI Taxonomy" id="608512"/>
    <lineage>
        <taxon>Eukaryota</taxon>
        <taxon>Viridiplantae</taxon>
        <taxon>Streptophyta</taxon>
        <taxon>Embryophyta</taxon>
        <taxon>Tracheophyta</taxon>
        <taxon>Spermatophyta</taxon>
        <taxon>Magnoliopsida</taxon>
        <taxon>eudicotyledons</taxon>
        <taxon>Gunneridae</taxon>
        <taxon>Pentapetalae</taxon>
        <taxon>asterids</taxon>
        <taxon>lamiids</taxon>
        <taxon>Lamiales</taxon>
        <taxon>Lamiaceae</taxon>
        <taxon>Nepetoideae</taxon>
        <taxon>Elsholtzieae</taxon>
        <taxon>Perilla</taxon>
    </lineage>
</organism>
<dbReference type="AlphaFoldDB" id="A0AAD4J3E9"/>
<name>A0AAD4J3E9_PERFH</name>
<evidence type="ECO:0000313" key="7">
    <source>
        <dbReference type="Proteomes" id="UP001190926"/>
    </source>
</evidence>
<evidence type="ECO:0000256" key="2">
    <source>
        <dbReference type="ARBA" id="ARBA00008507"/>
    </source>
</evidence>
<keyword evidence="7" id="KW-1185">Reference proteome</keyword>
<dbReference type="PANTHER" id="PTHR13391">
    <property type="entry name" value="MITOCHONDRIAL DISTRIBUTION REGULATOR MISATO"/>
    <property type="match status" value="1"/>
</dbReference>
<feature type="domain" description="Misato Segment II tubulin-like" evidence="4">
    <location>
        <begin position="2"/>
        <end position="121"/>
    </location>
</feature>
<comment type="subcellular location">
    <subcellularLocation>
        <location evidence="1">Mitochondrion</location>
    </subcellularLocation>
</comment>
<comment type="caution">
    <text evidence="6">The sequence shown here is derived from an EMBL/GenBank/DDBJ whole genome shotgun (WGS) entry which is preliminary data.</text>
</comment>
<reference evidence="6 7" key="1">
    <citation type="journal article" date="2021" name="Nat. Commun.">
        <title>Incipient diploidization of the medicinal plant Perilla within 10,000 years.</title>
        <authorList>
            <person name="Zhang Y."/>
            <person name="Shen Q."/>
            <person name="Leng L."/>
            <person name="Zhang D."/>
            <person name="Chen S."/>
            <person name="Shi Y."/>
            <person name="Ning Z."/>
            <person name="Chen S."/>
        </authorList>
    </citation>
    <scope>NUCLEOTIDE SEQUENCE [LARGE SCALE GENOMIC DNA]</scope>
    <source>
        <strain evidence="7">cv. PC099</strain>
    </source>
</reference>
<evidence type="ECO:0000313" key="6">
    <source>
        <dbReference type="EMBL" id="KAH6826472.1"/>
    </source>
</evidence>
<evidence type="ECO:0000259" key="4">
    <source>
        <dbReference type="Pfam" id="PF10644"/>
    </source>
</evidence>
<dbReference type="Proteomes" id="UP001190926">
    <property type="component" value="Unassembled WGS sequence"/>
</dbReference>
<protein>
    <submittedName>
        <fullName evidence="6">Plasma membrane</fullName>
    </submittedName>
</protein>
<dbReference type="InterPro" id="IPR029209">
    <property type="entry name" value="DML1/Misato_tubulin"/>
</dbReference>
<evidence type="ECO:0000259" key="5">
    <source>
        <dbReference type="Pfam" id="PF14881"/>
    </source>
</evidence>
<evidence type="ECO:0000256" key="3">
    <source>
        <dbReference type="ARBA" id="ARBA00023128"/>
    </source>
</evidence>
<dbReference type="Gene3D" id="3.40.50.1440">
    <property type="entry name" value="Tubulin/FtsZ, GTPase domain"/>
    <property type="match status" value="1"/>
</dbReference>
<sequence>MRETVTIQVGNYANFVGSHFWNFQDELLGLADSAENDQIFKNHGLSMDVLYRAGETQQGILTYTPRLVSVGFQGSLGSLSSRGTLYKEVRETPVDYLTWTGPATTQTSQPLRKNLFLQSLDWDENANVDSSRANDNAKNELHSEVQDKDIVECLENEVQYWTDFSKVHYHPQSLYELSGLWTDDKYFNNYGIGRDAFSGGLHAEEVNERLRFFLEECDLPQGIQFIVDDSGGFSGVAGEFLENIADDYPNIPVLLYSVRSPDSCLGPSNRKLTIARKLHDAVSFSKQSAFCKLIVPVGLPSLSASKMSKYLYLEDRKPYHTSAVYASALHSITLPFRMEPHGPSAQVSCTSGAVTINDLVQILTGQARQNMVAVLDVSVPAPAFTGTQFQQSLSEILQPLTPETAEDVEDMQALEYMTIHGAFASGSKRASISEVKEAVHAAYMNAVRRPKFSHLSVSQCPLPVPLPFPSIFGNLVGKNGELLDTPISNSASRGSLEVHSIPLAARLRSSNAILPFLENRLENLYKLGIARGALGAELLGNWGFGKDDIEDLGETLSDMVTKLNPASEASSDSD</sequence>
<dbReference type="GO" id="GO:0007005">
    <property type="term" value="P:mitochondrion organization"/>
    <property type="evidence" value="ECO:0007669"/>
    <property type="project" value="InterPro"/>
</dbReference>
<evidence type="ECO:0000256" key="1">
    <source>
        <dbReference type="ARBA" id="ARBA00004173"/>
    </source>
</evidence>
<dbReference type="GO" id="GO:0005739">
    <property type="term" value="C:mitochondrion"/>
    <property type="evidence" value="ECO:0007669"/>
    <property type="project" value="UniProtKB-SubCell"/>
</dbReference>
<dbReference type="InterPro" id="IPR036525">
    <property type="entry name" value="Tubulin/FtsZ_GTPase_sf"/>
</dbReference>
<comment type="similarity">
    <text evidence="2">Belongs to the misato family.</text>
</comment>
<dbReference type="CDD" id="cd06060">
    <property type="entry name" value="misato"/>
    <property type="match status" value="1"/>
</dbReference>
<dbReference type="SUPFAM" id="SSF52490">
    <property type="entry name" value="Tubulin nucleotide-binding domain-like"/>
    <property type="match status" value="1"/>
</dbReference>
<keyword evidence="3" id="KW-0496">Mitochondrion</keyword>
<dbReference type="InterPro" id="IPR049942">
    <property type="entry name" value="DML1/Misato"/>
</dbReference>
<dbReference type="PANTHER" id="PTHR13391:SF0">
    <property type="entry name" value="PROTEIN MISATO HOMOLOG 1"/>
    <property type="match status" value="1"/>
</dbReference>
<gene>
    <name evidence="6" type="ORF">C2S53_014326</name>
</gene>
<dbReference type="InterPro" id="IPR019605">
    <property type="entry name" value="Misato_II_tubulin-like"/>
</dbReference>
<dbReference type="Pfam" id="PF10644">
    <property type="entry name" value="Misat_Tub_SegII"/>
    <property type="match status" value="1"/>
</dbReference>
<proteinExistence type="inferred from homology"/>
<accession>A0AAD4J3E9</accession>
<dbReference type="Pfam" id="PF14881">
    <property type="entry name" value="Tubulin_3"/>
    <property type="match status" value="1"/>
</dbReference>